<dbReference type="Proteomes" id="UP000268469">
    <property type="component" value="Unassembled WGS sequence"/>
</dbReference>
<name>A0A660SMJ8_UNCW3</name>
<organism evidence="7 8">
    <name type="scientific">candidate division WOR-3 bacterium</name>
    <dbReference type="NCBI Taxonomy" id="2052148"/>
    <lineage>
        <taxon>Bacteria</taxon>
        <taxon>Bacteria division WOR-3</taxon>
    </lineage>
</organism>
<dbReference type="InterPro" id="IPR004143">
    <property type="entry name" value="BPL_LPL_catalytic"/>
</dbReference>
<gene>
    <name evidence="7" type="ORF">DRP53_02150</name>
</gene>
<dbReference type="InterPro" id="IPR004408">
    <property type="entry name" value="Biotin_CoA_COase_ligase"/>
</dbReference>
<reference evidence="7 8" key="1">
    <citation type="submission" date="2018-06" db="EMBL/GenBank/DDBJ databases">
        <title>Extensive metabolic versatility and redundancy in microbially diverse, dynamic hydrothermal sediments.</title>
        <authorList>
            <person name="Dombrowski N."/>
            <person name="Teske A."/>
            <person name="Baker B.J."/>
        </authorList>
    </citation>
    <scope>NUCLEOTIDE SEQUENCE [LARGE SCALE GENOMIC DNA]</scope>
    <source>
        <strain evidence="7">B36_G15</strain>
    </source>
</reference>
<keyword evidence="2" id="KW-0547">Nucleotide-binding</keyword>
<dbReference type="GO" id="GO:0004077">
    <property type="term" value="F:biotin--[biotin carboxyl-carrier protein] ligase activity"/>
    <property type="evidence" value="ECO:0007669"/>
    <property type="project" value="UniProtKB-EC"/>
</dbReference>
<evidence type="ECO:0000259" key="6">
    <source>
        <dbReference type="PROSITE" id="PS51733"/>
    </source>
</evidence>
<comment type="caution">
    <text evidence="7">The sequence shown here is derived from an EMBL/GenBank/DDBJ whole genome shotgun (WGS) entry which is preliminary data.</text>
</comment>
<protein>
    <recommendedName>
        <fullName evidence="5">biotin--[biotin carboxyl-carrier protein] ligase</fullName>
        <ecNumber evidence="5">6.3.4.15</ecNumber>
    </recommendedName>
</protein>
<evidence type="ECO:0000256" key="5">
    <source>
        <dbReference type="ARBA" id="ARBA00024227"/>
    </source>
</evidence>
<dbReference type="EC" id="6.3.4.15" evidence="5"/>
<dbReference type="Gene3D" id="2.30.30.100">
    <property type="match status" value="1"/>
</dbReference>
<keyword evidence="1 7" id="KW-0436">Ligase</keyword>
<dbReference type="PANTHER" id="PTHR12835:SF5">
    <property type="entry name" value="BIOTIN--PROTEIN LIGASE"/>
    <property type="match status" value="1"/>
</dbReference>
<dbReference type="PANTHER" id="PTHR12835">
    <property type="entry name" value="BIOTIN PROTEIN LIGASE"/>
    <property type="match status" value="1"/>
</dbReference>
<dbReference type="SUPFAM" id="SSF50037">
    <property type="entry name" value="C-terminal domain of transcriptional repressors"/>
    <property type="match status" value="1"/>
</dbReference>
<proteinExistence type="predicted"/>
<dbReference type="AlphaFoldDB" id="A0A660SMJ8"/>
<dbReference type="GO" id="GO:0005524">
    <property type="term" value="F:ATP binding"/>
    <property type="evidence" value="ECO:0007669"/>
    <property type="project" value="UniProtKB-KW"/>
</dbReference>
<keyword evidence="3" id="KW-0067">ATP-binding</keyword>
<dbReference type="Pfam" id="PF02237">
    <property type="entry name" value="BPL_C"/>
    <property type="match status" value="1"/>
</dbReference>
<evidence type="ECO:0000313" key="8">
    <source>
        <dbReference type="Proteomes" id="UP000268469"/>
    </source>
</evidence>
<dbReference type="InterPro" id="IPR003142">
    <property type="entry name" value="BPL_C"/>
</dbReference>
<dbReference type="Gene3D" id="3.30.930.10">
    <property type="entry name" value="Bira Bifunctional Protein, Domain 2"/>
    <property type="match status" value="1"/>
</dbReference>
<evidence type="ECO:0000256" key="2">
    <source>
        <dbReference type="ARBA" id="ARBA00022741"/>
    </source>
</evidence>
<feature type="domain" description="BPL/LPL catalytic" evidence="6">
    <location>
        <begin position="1"/>
        <end position="169"/>
    </location>
</feature>
<dbReference type="CDD" id="cd16442">
    <property type="entry name" value="BPL"/>
    <property type="match status" value="1"/>
</dbReference>
<dbReference type="InterPro" id="IPR045864">
    <property type="entry name" value="aa-tRNA-synth_II/BPL/LPL"/>
</dbReference>
<evidence type="ECO:0000313" key="7">
    <source>
        <dbReference type="EMBL" id="RKX71241.1"/>
    </source>
</evidence>
<accession>A0A660SMJ8</accession>
<evidence type="ECO:0000256" key="1">
    <source>
        <dbReference type="ARBA" id="ARBA00022598"/>
    </source>
</evidence>
<dbReference type="NCBIfam" id="TIGR00121">
    <property type="entry name" value="birA_ligase"/>
    <property type="match status" value="1"/>
</dbReference>
<keyword evidence="4" id="KW-0092">Biotin</keyword>
<dbReference type="PROSITE" id="PS51733">
    <property type="entry name" value="BPL_LPL_CATALYTIC"/>
    <property type="match status" value="1"/>
</dbReference>
<evidence type="ECO:0000256" key="3">
    <source>
        <dbReference type="ARBA" id="ARBA00022840"/>
    </source>
</evidence>
<sequence length="233" mass="26477">MIIFFDKLPSTNDYGLKYGQDFQDWTVVWAKVQTKGRGRLGRTWYSPEGGLWFTIILKPGRALPLLTLSFAVGVVEVLKRKGLDVYLKWPNDILIKRRKVGGILTEYDAQTGILVAGFGINCNLDIDDFPIGIRDQVTTIRRELGHDMMLYGLLEEIIKELKPIYEDVVAGKALRWLNAWRERSRSIGCSVVVTLPDRTIKGYAIDVDEQGRLLVRTDFGVEKIIAGEVKFIE</sequence>
<dbReference type="Pfam" id="PF03099">
    <property type="entry name" value="BPL_LplA_LipB"/>
    <property type="match status" value="1"/>
</dbReference>
<dbReference type="SUPFAM" id="SSF55681">
    <property type="entry name" value="Class II aaRS and biotin synthetases"/>
    <property type="match status" value="1"/>
</dbReference>
<dbReference type="InterPro" id="IPR008988">
    <property type="entry name" value="Transcriptional_repressor_C"/>
</dbReference>
<evidence type="ECO:0000256" key="4">
    <source>
        <dbReference type="ARBA" id="ARBA00023267"/>
    </source>
</evidence>
<dbReference type="EMBL" id="QNBE01000013">
    <property type="protein sequence ID" value="RKX71241.1"/>
    <property type="molecule type" value="Genomic_DNA"/>
</dbReference>
<dbReference type="GO" id="GO:0005737">
    <property type="term" value="C:cytoplasm"/>
    <property type="evidence" value="ECO:0007669"/>
    <property type="project" value="TreeGrafter"/>
</dbReference>